<dbReference type="RefSeq" id="WP_249587476.1">
    <property type="nucleotide sequence ID" value="NZ_BAAAQL010000032.1"/>
</dbReference>
<evidence type="ECO:0000313" key="1">
    <source>
        <dbReference type="EMBL" id="UQT55997.1"/>
    </source>
</evidence>
<protein>
    <submittedName>
        <fullName evidence="1">Uncharacterized protein</fullName>
    </submittedName>
</protein>
<accession>A0ABY4PQB6</accession>
<proteinExistence type="predicted"/>
<dbReference type="Proteomes" id="UP000829992">
    <property type="component" value="Chromosome"/>
</dbReference>
<gene>
    <name evidence="1" type="ORF">M4V62_13290</name>
</gene>
<reference evidence="1 2" key="1">
    <citation type="submission" date="2022-05" db="EMBL/GenBank/DDBJ databases">
        <authorList>
            <person name="Zhou X."/>
            <person name="Li K."/>
            <person name="Man Y."/>
        </authorList>
    </citation>
    <scope>NUCLEOTIDE SEQUENCE [LARGE SCALE GENOMIC DNA]</scope>
    <source>
        <strain evidence="1 2">MS405</strain>
    </source>
</reference>
<organism evidence="1 2">
    <name type="scientific">Streptomyces durmitorensis</name>
    <dbReference type="NCBI Taxonomy" id="319947"/>
    <lineage>
        <taxon>Bacteria</taxon>
        <taxon>Bacillati</taxon>
        <taxon>Actinomycetota</taxon>
        <taxon>Actinomycetes</taxon>
        <taxon>Kitasatosporales</taxon>
        <taxon>Streptomycetaceae</taxon>
        <taxon>Streptomyces</taxon>
    </lineage>
</organism>
<name>A0ABY4PQB6_9ACTN</name>
<keyword evidence="2" id="KW-1185">Reference proteome</keyword>
<dbReference type="EMBL" id="CP097289">
    <property type="protein sequence ID" value="UQT55997.1"/>
    <property type="molecule type" value="Genomic_DNA"/>
</dbReference>
<evidence type="ECO:0000313" key="2">
    <source>
        <dbReference type="Proteomes" id="UP000829992"/>
    </source>
</evidence>
<sequence>MSEGTRFCGRCDQPITQGQPTVTFLKVSISAGGATITWHATCAKRAGYVRRTQS</sequence>